<sequence length="100" mass="11291">MARPCNYLGLKGKHSFSIGDVALNFIKFKFGEATGDLLLLSDMPAHAADRKEKGQAWKALLRKMTAPLLLTRRRNLFSAQRNQKCKRQTSGCCFCTKDKQ</sequence>
<protein>
    <submittedName>
        <fullName evidence="1">Uncharacterized protein</fullName>
    </submittedName>
</protein>
<dbReference type="AlphaFoldDB" id="A0ABD0JB64"/>
<organism evidence="1 2">
    <name type="scientific">Batillaria attramentaria</name>
    <dbReference type="NCBI Taxonomy" id="370345"/>
    <lineage>
        <taxon>Eukaryota</taxon>
        <taxon>Metazoa</taxon>
        <taxon>Spiralia</taxon>
        <taxon>Lophotrochozoa</taxon>
        <taxon>Mollusca</taxon>
        <taxon>Gastropoda</taxon>
        <taxon>Caenogastropoda</taxon>
        <taxon>Sorbeoconcha</taxon>
        <taxon>Cerithioidea</taxon>
        <taxon>Batillariidae</taxon>
        <taxon>Batillaria</taxon>
    </lineage>
</organism>
<name>A0ABD0JB64_9CAEN</name>
<gene>
    <name evidence="1" type="ORF">BaRGS_00036738</name>
</gene>
<proteinExistence type="predicted"/>
<accession>A0ABD0JB64</accession>
<reference evidence="1 2" key="1">
    <citation type="journal article" date="2023" name="Sci. Data">
        <title>Genome assembly of the Korean intertidal mud-creeper Batillaria attramentaria.</title>
        <authorList>
            <person name="Patra A.K."/>
            <person name="Ho P.T."/>
            <person name="Jun S."/>
            <person name="Lee S.J."/>
            <person name="Kim Y."/>
            <person name="Won Y.J."/>
        </authorList>
    </citation>
    <scope>NUCLEOTIDE SEQUENCE [LARGE SCALE GENOMIC DNA]</scope>
    <source>
        <strain evidence="1">Wonlab-2016</strain>
    </source>
</reference>
<evidence type="ECO:0000313" key="1">
    <source>
        <dbReference type="EMBL" id="KAK7468034.1"/>
    </source>
</evidence>
<dbReference type="EMBL" id="JACVVK020000525">
    <property type="protein sequence ID" value="KAK7468034.1"/>
    <property type="molecule type" value="Genomic_DNA"/>
</dbReference>
<keyword evidence="2" id="KW-1185">Reference proteome</keyword>
<dbReference type="Proteomes" id="UP001519460">
    <property type="component" value="Unassembled WGS sequence"/>
</dbReference>
<evidence type="ECO:0000313" key="2">
    <source>
        <dbReference type="Proteomes" id="UP001519460"/>
    </source>
</evidence>
<comment type="caution">
    <text evidence="1">The sequence shown here is derived from an EMBL/GenBank/DDBJ whole genome shotgun (WGS) entry which is preliminary data.</text>
</comment>